<evidence type="ECO:0000313" key="1">
    <source>
        <dbReference type="EMBL" id="SMP88087.1"/>
    </source>
</evidence>
<proteinExistence type="predicted"/>
<sequence>MIYFQVVCPQHNFQSNLFVKRIDAIRSATAHRKAKPGLHNIQILEVWIANENIQVRSTENLK</sequence>
<accession>A0ABY1R0A2</accession>
<dbReference type="Proteomes" id="UP001158050">
    <property type="component" value="Unassembled WGS sequence"/>
</dbReference>
<gene>
    <name evidence="1" type="ORF">SAMN05421679_101407</name>
</gene>
<comment type="caution">
    <text evidence="1">The sequence shown here is derived from an EMBL/GenBank/DDBJ whole genome shotgun (WGS) entry which is preliminary data.</text>
</comment>
<keyword evidence="2" id="KW-1185">Reference proteome</keyword>
<dbReference type="EMBL" id="FXUO01000001">
    <property type="protein sequence ID" value="SMP88087.1"/>
    <property type="molecule type" value="Genomic_DNA"/>
</dbReference>
<protein>
    <submittedName>
        <fullName evidence="1">Uncharacterized protein</fullName>
    </submittedName>
</protein>
<reference evidence="1 2" key="1">
    <citation type="submission" date="2017-05" db="EMBL/GenBank/DDBJ databases">
        <authorList>
            <person name="Varghese N."/>
            <person name="Submissions S."/>
        </authorList>
    </citation>
    <scope>NUCLEOTIDE SEQUENCE [LARGE SCALE GENOMIC DNA]</scope>
    <source>
        <strain evidence="1 2">DSM 18015</strain>
    </source>
</reference>
<evidence type="ECO:0000313" key="2">
    <source>
        <dbReference type="Proteomes" id="UP001158050"/>
    </source>
</evidence>
<name>A0ABY1R0A2_9FLAO</name>
<organism evidence="1 2">
    <name type="scientific">Epilithonimonas pallida</name>
    <dbReference type="NCBI Taxonomy" id="373671"/>
    <lineage>
        <taxon>Bacteria</taxon>
        <taxon>Pseudomonadati</taxon>
        <taxon>Bacteroidota</taxon>
        <taxon>Flavobacteriia</taxon>
        <taxon>Flavobacteriales</taxon>
        <taxon>Weeksellaceae</taxon>
        <taxon>Chryseobacterium group</taxon>
        <taxon>Epilithonimonas</taxon>
    </lineage>
</organism>